<proteinExistence type="predicted"/>
<name>A0A914YG11_9BILA</name>
<protein>
    <submittedName>
        <fullName evidence="3">Uncharacterized protein</fullName>
    </submittedName>
</protein>
<evidence type="ECO:0000313" key="3">
    <source>
        <dbReference type="WBParaSite" id="PSU_v2.g18254.t1"/>
    </source>
</evidence>
<feature type="region of interest" description="Disordered" evidence="1">
    <location>
        <begin position="1"/>
        <end position="28"/>
    </location>
</feature>
<dbReference type="AlphaFoldDB" id="A0A914YG11"/>
<dbReference type="WBParaSite" id="PSU_v2.g18254.t1">
    <property type="protein sequence ID" value="PSU_v2.g18254.t1"/>
    <property type="gene ID" value="PSU_v2.g18254"/>
</dbReference>
<keyword evidence="2" id="KW-1185">Reference proteome</keyword>
<accession>A0A914YG11</accession>
<sequence length="113" mass="13559">MEVGDFTNPGWHGYNEERDNRGDNNAPRCPPYNFRSPINHWTHSKRILDVAEHNYHSRHLEQIDTENWLEEFQLHQNLIRDMTTENTPHETLNDLTKISYFLHAKFCELLDQL</sequence>
<evidence type="ECO:0000256" key="1">
    <source>
        <dbReference type="SAM" id="MobiDB-lite"/>
    </source>
</evidence>
<evidence type="ECO:0000313" key="2">
    <source>
        <dbReference type="Proteomes" id="UP000887577"/>
    </source>
</evidence>
<reference evidence="3" key="1">
    <citation type="submission" date="2022-11" db="UniProtKB">
        <authorList>
            <consortium name="WormBaseParasite"/>
        </authorList>
    </citation>
    <scope>IDENTIFICATION</scope>
</reference>
<organism evidence="2 3">
    <name type="scientific">Panagrolaimus superbus</name>
    <dbReference type="NCBI Taxonomy" id="310955"/>
    <lineage>
        <taxon>Eukaryota</taxon>
        <taxon>Metazoa</taxon>
        <taxon>Ecdysozoa</taxon>
        <taxon>Nematoda</taxon>
        <taxon>Chromadorea</taxon>
        <taxon>Rhabditida</taxon>
        <taxon>Tylenchina</taxon>
        <taxon>Panagrolaimomorpha</taxon>
        <taxon>Panagrolaimoidea</taxon>
        <taxon>Panagrolaimidae</taxon>
        <taxon>Panagrolaimus</taxon>
    </lineage>
</organism>
<dbReference type="Proteomes" id="UP000887577">
    <property type="component" value="Unplaced"/>
</dbReference>